<dbReference type="PANTHER" id="PTHR48078:SF19">
    <property type="entry name" value="ACT DOMAIN-CONTAINING PROTEIN"/>
    <property type="match status" value="1"/>
</dbReference>
<keyword evidence="3" id="KW-0456">Lyase</keyword>
<comment type="cofactor">
    <cofactor evidence="1">
        <name>pyridoxal 5'-phosphate</name>
        <dbReference type="ChEBI" id="CHEBI:597326"/>
    </cofactor>
</comment>
<proteinExistence type="predicted"/>
<dbReference type="EMBL" id="JAHIBW010000025">
    <property type="protein sequence ID" value="KAG7297896.1"/>
    <property type="molecule type" value="Genomic_DNA"/>
</dbReference>
<dbReference type="Pfam" id="PF00291">
    <property type="entry name" value="PALP"/>
    <property type="match status" value="1"/>
</dbReference>
<evidence type="ECO:0000256" key="1">
    <source>
        <dbReference type="ARBA" id="ARBA00001933"/>
    </source>
</evidence>
<evidence type="ECO:0000256" key="2">
    <source>
        <dbReference type="ARBA" id="ARBA00022898"/>
    </source>
</evidence>
<feature type="domain" description="Tryptophan synthase beta chain-like PALP" evidence="6">
    <location>
        <begin position="38"/>
        <end position="325"/>
    </location>
</feature>
<reference evidence="7 8" key="1">
    <citation type="submission" date="2021-06" db="EMBL/GenBank/DDBJ databases">
        <title>A haploid diamondback moth (Plutella xylostella L.) genome assembly resolves 31 chromosomes and identifies a diamide resistance mutation.</title>
        <authorList>
            <person name="Ward C.M."/>
            <person name="Perry K.D."/>
            <person name="Baker G."/>
            <person name="Powis K."/>
            <person name="Heckel D.G."/>
            <person name="Baxter S.W."/>
        </authorList>
    </citation>
    <scope>NUCLEOTIDE SEQUENCE [LARGE SCALE GENOMIC DNA]</scope>
    <source>
        <strain evidence="7 8">LV</strain>
        <tissue evidence="7">Single pupa</tissue>
    </source>
</reference>
<dbReference type="InterPro" id="IPR050147">
    <property type="entry name" value="Ser/Thr_Dehydratase"/>
</dbReference>
<dbReference type="Proteomes" id="UP000823941">
    <property type="component" value="Chromosome 25"/>
</dbReference>
<evidence type="ECO:0000256" key="4">
    <source>
        <dbReference type="ARBA" id="ARBA00041766"/>
    </source>
</evidence>
<dbReference type="CDD" id="cd01562">
    <property type="entry name" value="Thr-dehyd"/>
    <property type="match status" value="1"/>
</dbReference>
<comment type="caution">
    <text evidence="7">The sequence shown here is derived from an EMBL/GenBank/DDBJ whole genome shotgun (WGS) entry which is preliminary data.</text>
</comment>
<dbReference type="SUPFAM" id="SSF53686">
    <property type="entry name" value="Tryptophan synthase beta subunit-like PLP-dependent enzymes"/>
    <property type="match status" value="1"/>
</dbReference>
<dbReference type="Gene3D" id="3.40.50.1100">
    <property type="match status" value="2"/>
</dbReference>
<evidence type="ECO:0000259" key="6">
    <source>
        <dbReference type="Pfam" id="PF00291"/>
    </source>
</evidence>
<evidence type="ECO:0000313" key="7">
    <source>
        <dbReference type="EMBL" id="KAG7297896.1"/>
    </source>
</evidence>
<dbReference type="InterPro" id="IPR001926">
    <property type="entry name" value="TrpB-like_PALP"/>
</dbReference>
<protein>
    <recommendedName>
        <fullName evidence="4">L-serine deaminase</fullName>
    </recommendedName>
    <alternativeName>
        <fullName evidence="5">L-threonine dehydratase</fullName>
    </alternativeName>
</protein>
<evidence type="ECO:0000313" key="8">
    <source>
        <dbReference type="Proteomes" id="UP000823941"/>
    </source>
</evidence>
<keyword evidence="2" id="KW-0663">Pyridoxal phosphate</keyword>
<organism evidence="7 8">
    <name type="scientific">Plutella xylostella</name>
    <name type="common">Diamondback moth</name>
    <name type="synonym">Plutella maculipennis</name>
    <dbReference type="NCBI Taxonomy" id="51655"/>
    <lineage>
        <taxon>Eukaryota</taxon>
        <taxon>Metazoa</taxon>
        <taxon>Ecdysozoa</taxon>
        <taxon>Arthropoda</taxon>
        <taxon>Hexapoda</taxon>
        <taxon>Insecta</taxon>
        <taxon>Pterygota</taxon>
        <taxon>Neoptera</taxon>
        <taxon>Endopterygota</taxon>
        <taxon>Lepidoptera</taxon>
        <taxon>Glossata</taxon>
        <taxon>Ditrysia</taxon>
        <taxon>Yponomeutoidea</taxon>
        <taxon>Plutellidae</taxon>
        <taxon>Plutella</taxon>
    </lineage>
</organism>
<evidence type="ECO:0000256" key="3">
    <source>
        <dbReference type="ARBA" id="ARBA00023239"/>
    </source>
</evidence>
<keyword evidence="8" id="KW-1185">Reference proteome</keyword>
<gene>
    <name evidence="7" type="ORF">JYU34_018651</name>
</gene>
<sequence>MPNSTAGAAAFDENSDPNNPVVVKFEDIEAAAHRIAGTVVRTPLLKAHLGQAYGMEIYYKAEFFQPTGSFKERGVSNLLATLTEDQKKHGVISATTGNHGSAMCYHTLKANIPCHVVMPTNSSPMKIAKCKALLGNRVIIHGDDIMSAKLFALELAKEKKMLYVNGYDHIRVIEGQGTVGLEVVEQLSTVDAVLVPVGGGSLLAGIANAIKHLKPDTEIYGIETEKTCSMTESVRRDELTAVPYADSIADGLAVSLAGVNSFASIKGMVDKMVVVKEEWVMRAIMHLLEDEKVMVEGAGATAFAAIMAGMFENLKGKKVVCICSGGNIDSKVLSRAIERALGAEGRLVKFKVTVADRPGGAAELCALLTGIGVGIRDMLPDRTWVKSDVFSVQLKVVAEVTGMDQLKELTEVIKRNYKEYYFHDLSAKTKSAPTRRGPCLAPNPVCMQK</sequence>
<evidence type="ECO:0000256" key="5">
    <source>
        <dbReference type="ARBA" id="ARBA00042605"/>
    </source>
</evidence>
<dbReference type="InterPro" id="IPR036052">
    <property type="entry name" value="TrpB-like_PALP_sf"/>
</dbReference>
<accession>A0ABQ7PY36</accession>
<dbReference type="PANTHER" id="PTHR48078">
    <property type="entry name" value="THREONINE DEHYDRATASE, MITOCHONDRIAL-RELATED"/>
    <property type="match status" value="1"/>
</dbReference>
<name>A0ABQ7PY36_PLUXY</name>